<dbReference type="EMBL" id="CP046956">
    <property type="protein sequence ID" value="QTM98571.1"/>
    <property type="molecule type" value="Genomic_DNA"/>
</dbReference>
<feature type="domain" description="Thioredoxin" evidence="1">
    <location>
        <begin position="10"/>
        <end position="96"/>
    </location>
</feature>
<protein>
    <submittedName>
        <fullName evidence="2">Thioredoxin</fullName>
    </submittedName>
</protein>
<evidence type="ECO:0000313" key="2">
    <source>
        <dbReference type="EMBL" id="QTM98571.1"/>
    </source>
</evidence>
<accession>A0ABX7VNX0</accession>
<dbReference type="Pfam" id="PF00085">
    <property type="entry name" value="Thioredoxin"/>
    <property type="match status" value="1"/>
</dbReference>
<evidence type="ECO:0000313" key="3">
    <source>
        <dbReference type="Proteomes" id="UP000665043"/>
    </source>
</evidence>
<evidence type="ECO:0000259" key="1">
    <source>
        <dbReference type="Pfam" id="PF00085"/>
    </source>
</evidence>
<proteinExistence type="predicted"/>
<dbReference type="Gene3D" id="3.40.30.10">
    <property type="entry name" value="Glutaredoxin"/>
    <property type="match status" value="1"/>
</dbReference>
<sequence>MEKAESLSEIEARIRKHRLVLLLISRPNCSVCQAVRPQIEELLLKKSEIHGFHIDADQVTEIAGAYSVFAVPAVIVLAEGKEMLRKVRFIPMGELEKQLTQLISAYIE</sequence>
<dbReference type="InterPro" id="IPR036249">
    <property type="entry name" value="Thioredoxin-like_sf"/>
</dbReference>
<gene>
    <name evidence="2" type="ORF">ERJ70_04215</name>
</gene>
<dbReference type="RefSeq" id="WP_209367400.1">
    <property type="nucleotide sequence ID" value="NZ_CP046956.1"/>
</dbReference>
<organism evidence="2 3">
    <name type="scientific">Sediminibacillus dalangtanensis</name>
    <dbReference type="NCBI Taxonomy" id="2729421"/>
    <lineage>
        <taxon>Bacteria</taxon>
        <taxon>Bacillati</taxon>
        <taxon>Bacillota</taxon>
        <taxon>Bacilli</taxon>
        <taxon>Bacillales</taxon>
        <taxon>Bacillaceae</taxon>
        <taxon>Sediminibacillus</taxon>
    </lineage>
</organism>
<keyword evidence="3" id="KW-1185">Reference proteome</keyword>
<dbReference type="SUPFAM" id="SSF52833">
    <property type="entry name" value="Thioredoxin-like"/>
    <property type="match status" value="1"/>
</dbReference>
<dbReference type="InterPro" id="IPR013766">
    <property type="entry name" value="Thioredoxin_domain"/>
</dbReference>
<name>A0ABX7VNX0_9BACI</name>
<reference evidence="2 3" key="1">
    <citation type="submission" date="2019-12" db="EMBL/GenBank/DDBJ databases">
        <title>The whole genome sequencing of a strain isolated from a Mars analog, Dalangtan Playa.</title>
        <authorList>
            <person name="Huang T."/>
        </authorList>
    </citation>
    <scope>NUCLEOTIDE SEQUENCE [LARGE SCALE GENOMIC DNA]</scope>
    <source>
        <strain evidence="2 3">DP4-553-S</strain>
    </source>
</reference>
<dbReference type="CDD" id="cd02947">
    <property type="entry name" value="TRX_family"/>
    <property type="match status" value="1"/>
</dbReference>
<dbReference type="Proteomes" id="UP000665043">
    <property type="component" value="Chromosome"/>
</dbReference>